<evidence type="ECO:0000313" key="1">
    <source>
        <dbReference type="EMBL" id="AKJ31838.1"/>
    </source>
</evidence>
<dbReference type="AlphaFoldDB" id="A0A0G3BV16"/>
<proteinExistence type="predicted"/>
<reference evidence="1 2" key="1">
    <citation type="submission" date="2015-05" db="EMBL/GenBank/DDBJ databases">
        <authorList>
            <person name="Tang B."/>
            <person name="Yu Y."/>
        </authorList>
    </citation>
    <scope>NUCLEOTIDE SEQUENCE [LARGE SCALE GENOMIC DNA]</scope>
    <source>
        <strain evidence="1 2">DSM 7029</strain>
    </source>
</reference>
<name>A0A0G3BV16_9BURK</name>
<organism evidence="1 2">
    <name type="scientific">Caldimonas brevitalea</name>
    <dbReference type="NCBI Taxonomy" id="413882"/>
    <lineage>
        <taxon>Bacteria</taxon>
        <taxon>Pseudomonadati</taxon>
        <taxon>Pseudomonadota</taxon>
        <taxon>Betaproteobacteria</taxon>
        <taxon>Burkholderiales</taxon>
        <taxon>Sphaerotilaceae</taxon>
        <taxon>Caldimonas</taxon>
    </lineage>
</organism>
<dbReference type="EMBL" id="CP011371">
    <property type="protein sequence ID" value="AKJ31838.1"/>
    <property type="molecule type" value="Genomic_DNA"/>
</dbReference>
<keyword evidence="2" id="KW-1185">Reference proteome</keyword>
<gene>
    <name evidence="1" type="ORF">AAW51_5147</name>
</gene>
<dbReference type="KEGG" id="pbh:AAW51_5147"/>
<dbReference type="STRING" id="413882.AAW51_5147"/>
<dbReference type="RefSeq" id="WP_047196889.1">
    <property type="nucleotide sequence ID" value="NZ_CP011371.1"/>
</dbReference>
<protein>
    <submittedName>
        <fullName evidence="1">Uncharacterized protein</fullName>
    </submittedName>
</protein>
<sequence length="101" mass="11100">MVTPWDAIRQVVEMDYRNTRSPETVVETGVGEVGGTGAAVEPARPSPYTVVVRLATRGVSFKTMVVLARHHDEAVAAVFQDDSVHDVCAVFRGRCLDLWNE</sequence>
<accession>A0A0G3BV16</accession>
<dbReference type="Proteomes" id="UP000035352">
    <property type="component" value="Chromosome"/>
</dbReference>
<evidence type="ECO:0000313" key="2">
    <source>
        <dbReference type="Proteomes" id="UP000035352"/>
    </source>
</evidence>